<comment type="caution">
    <text evidence="2">The sequence shown here is derived from an EMBL/GenBank/DDBJ whole genome shotgun (WGS) entry which is preliminary data.</text>
</comment>
<dbReference type="EMBL" id="JYDV01000020">
    <property type="protein sequence ID" value="KRZ41506.1"/>
    <property type="molecule type" value="Genomic_DNA"/>
</dbReference>
<organism evidence="2 4">
    <name type="scientific">Trichinella pseudospiralis</name>
    <name type="common">Parasitic roundworm</name>
    <dbReference type="NCBI Taxonomy" id="6337"/>
    <lineage>
        <taxon>Eukaryota</taxon>
        <taxon>Metazoa</taxon>
        <taxon>Ecdysozoa</taxon>
        <taxon>Nematoda</taxon>
        <taxon>Enoplea</taxon>
        <taxon>Dorylaimia</taxon>
        <taxon>Trichinellida</taxon>
        <taxon>Trichinellidae</taxon>
        <taxon>Trichinella</taxon>
    </lineage>
</organism>
<reference evidence="3 4" key="1">
    <citation type="submission" date="2015-01" db="EMBL/GenBank/DDBJ databases">
        <title>Evolution of Trichinella species and genotypes.</title>
        <authorList>
            <person name="Korhonen P.K."/>
            <person name="Edoardo P."/>
            <person name="Giuseppe L.R."/>
            <person name="Gasser R.B."/>
        </authorList>
    </citation>
    <scope>NUCLEOTIDE SEQUENCE [LARGE SCALE GENOMIC DNA]</scope>
    <source>
        <strain evidence="2">ISS176</strain>
        <strain evidence="1">ISS588</strain>
    </source>
</reference>
<sequence length="182" mass="21099">MLMFMPDDLVQKKPDMDFNPIHMKLYSGMFSRVACRVGVGPRFFLVENSVAILSKMEPSVFAALVACSRREQCNQTEHKQVAHLRRSERNAPPICLVEKYIYWCSNRFQSRLMLFIGQNWLRLGCKGDCPSDRLLFGNGFLMARKYSGQSVENENNLLRNTFVRWQFGNKIILSLTLIISHQ</sequence>
<evidence type="ECO:0000313" key="3">
    <source>
        <dbReference type="Proteomes" id="UP000054805"/>
    </source>
</evidence>
<dbReference type="EMBL" id="JYDS01000082">
    <property type="protein sequence ID" value="KRZ26604.1"/>
    <property type="molecule type" value="Genomic_DNA"/>
</dbReference>
<accession>A0A0V1K2Q1</accession>
<dbReference type="Proteomes" id="UP000054805">
    <property type="component" value="Unassembled WGS sequence"/>
</dbReference>
<protein>
    <submittedName>
        <fullName evidence="2">Uncharacterized protein</fullName>
    </submittedName>
</protein>
<evidence type="ECO:0000313" key="2">
    <source>
        <dbReference type="EMBL" id="KRZ41506.1"/>
    </source>
</evidence>
<evidence type="ECO:0000313" key="1">
    <source>
        <dbReference type="EMBL" id="KRZ26604.1"/>
    </source>
</evidence>
<dbReference type="Proteomes" id="UP000054826">
    <property type="component" value="Unassembled WGS sequence"/>
</dbReference>
<evidence type="ECO:0000313" key="4">
    <source>
        <dbReference type="Proteomes" id="UP000054826"/>
    </source>
</evidence>
<dbReference type="AlphaFoldDB" id="A0A0V1K2Q1"/>
<gene>
    <name evidence="1" type="ORF">T4B_12018</name>
    <name evidence="2" type="ORF">T4C_2919</name>
</gene>
<keyword evidence="3" id="KW-1185">Reference proteome</keyword>
<proteinExistence type="predicted"/>
<name>A0A0V1K2Q1_TRIPS</name>